<organism evidence="1">
    <name type="scientific">Oryza glumipatula</name>
    <dbReference type="NCBI Taxonomy" id="40148"/>
    <lineage>
        <taxon>Eukaryota</taxon>
        <taxon>Viridiplantae</taxon>
        <taxon>Streptophyta</taxon>
        <taxon>Embryophyta</taxon>
        <taxon>Tracheophyta</taxon>
        <taxon>Spermatophyta</taxon>
        <taxon>Magnoliopsida</taxon>
        <taxon>Liliopsida</taxon>
        <taxon>Poales</taxon>
        <taxon>Poaceae</taxon>
        <taxon>BOP clade</taxon>
        <taxon>Oryzoideae</taxon>
        <taxon>Oryzeae</taxon>
        <taxon>Oryzinae</taxon>
        <taxon>Oryza</taxon>
    </lineage>
</organism>
<dbReference type="AlphaFoldDB" id="A0A0D9Z773"/>
<reference evidence="1" key="1">
    <citation type="submission" date="2015-04" db="UniProtKB">
        <authorList>
            <consortium name="EnsemblPlants"/>
        </authorList>
    </citation>
    <scope>IDENTIFICATION</scope>
</reference>
<dbReference type="EnsemblPlants" id="OGLUM03G17520.1">
    <property type="protein sequence ID" value="OGLUM03G17520.1"/>
    <property type="gene ID" value="OGLUM03G17520"/>
</dbReference>
<evidence type="ECO:0000313" key="2">
    <source>
        <dbReference type="Proteomes" id="UP000026961"/>
    </source>
</evidence>
<sequence>MQLVCHSSTPLPLRQRDICDNFVNLKTSRYVARDSPKEGEEEEVDVLLRTWRMKKAGLADCIVQL</sequence>
<dbReference type="Proteomes" id="UP000026961">
    <property type="component" value="Chromosome 3"/>
</dbReference>
<reference evidence="1" key="2">
    <citation type="submission" date="2018-05" db="EMBL/GenBank/DDBJ databases">
        <title>OgluRS3 (Oryza glumaepatula Reference Sequence Version 3).</title>
        <authorList>
            <person name="Zhang J."/>
            <person name="Kudrna D."/>
            <person name="Lee S."/>
            <person name="Talag J."/>
            <person name="Welchert J."/>
            <person name="Wing R.A."/>
        </authorList>
    </citation>
    <scope>NUCLEOTIDE SEQUENCE [LARGE SCALE GENOMIC DNA]</scope>
</reference>
<protein>
    <submittedName>
        <fullName evidence="1">Uncharacterized protein</fullName>
    </submittedName>
</protein>
<keyword evidence="2" id="KW-1185">Reference proteome</keyword>
<dbReference type="HOGENOM" id="CLU_2853381_0_0_1"/>
<proteinExistence type="predicted"/>
<accession>A0A0D9Z773</accession>
<evidence type="ECO:0000313" key="1">
    <source>
        <dbReference type="EnsemblPlants" id="OGLUM03G17520.1"/>
    </source>
</evidence>
<dbReference type="Gramene" id="OGLUM03G17520.1">
    <property type="protein sequence ID" value="OGLUM03G17520.1"/>
    <property type="gene ID" value="OGLUM03G17520"/>
</dbReference>
<name>A0A0D9Z773_9ORYZ</name>